<dbReference type="SMART" id="SM00382">
    <property type="entry name" value="AAA"/>
    <property type="match status" value="2"/>
</dbReference>
<dbReference type="Pfam" id="PF00005">
    <property type="entry name" value="ABC_tran"/>
    <property type="match status" value="2"/>
</dbReference>
<dbReference type="PROSITE" id="PS00211">
    <property type="entry name" value="ABC_TRANSPORTER_1"/>
    <property type="match status" value="2"/>
</dbReference>
<evidence type="ECO:0000256" key="6">
    <source>
        <dbReference type="ARBA" id="ARBA00023136"/>
    </source>
</evidence>
<evidence type="ECO:0000256" key="4">
    <source>
        <dbReference type="ARBA" id="ARBA00022840"/>
    </source>
</evidence>
<keyword evidence="4" id="KW-0067">ATP-binding</keyword>
<dbReference type="PROSITE" id="PS50893">
    <property type="entry name" value="ABC_TRANSPORTER_2"/>
    <property type="match status" value="2"/>
</dbReference>
<keyword evidence="3" id="KW-0547">Nucleotide-binding</keyword>
<comment type="caution">
    <text evidence="9">The sequence shown here is derived from an EMBL/GenBank/DDBJ whole genome shotgun (WGS) entry which is preliminary data.</text>
</comment>
<evidence type="ECO:0000256" key="1">
    <source>
        <dbReference type="ARBA" id="ARBA00004141"/>
    </source>
</evidence>
<feature type="transmembrane region" description="Helical" evidence="7">
    <location>
        <begin position="1217"/>
        <end position="1238"/>
    </location>
</feature>
<feature type="transmembrane region" description="Helical" evidence="7">
    <location>
        <begin position="1073"/>
        <end position="1094"/>
    </location>
</feature>
<name>A0ABR1D6T4_NECAM</name>
<feature type="transmembrane region" description="Helical" evidence="7">
    <location>
        <begin position="57"/>
        <end position="78"/>
    </location>
</feature>
<feature type="domain" description="ABC transporter" evidence="8">
    <location>
        <begin position="1325"/>
        <end position="1549"/>
    </location>
</feature>
<keyword evidence="5 7" id="KW-1133">Transmembrane helix</keyword>
<dbReference type="EMBL" id="JAVFWL010000003">
    <property type="protein sequence ID" value="KAK6746218.1"/>
    <property type="molecule type" value="Genomic_DNA"/>
</dbReference>
<feature type="domain" description="ABC transporter" evidence="8">
    <location>
        <begin position="537"/>
        <end position="767"/>
    </location>
</feature>
<evidence type="ECO:0000256" key="3">
    <source>
        <dbReference type="ARBA" id="ARBA00022741"/>
    </source>
</evidence>
<feature type="transmembrane region" description="Helical" evidence="7">
    <location>
        <begin position="464"/>
        <end position="489"/>
    </location>
</feature>
<evidence type="ECO:0000313" key="9">
    <source>
        <dbReference type="EMBL" id="KAK6746218.1"/>
    </source>
</evidence>
<accession>A0ABR1D6T4</accession>
<dbReference type="Proteomes" id="UP001303046">
    <property type="component" value="Unassembled WGS sequence"/>
</dbReference>
<feature type="transmembrane region" description="Helical" evidence="7">
    <location>
        <begin position="1147"/>
        <end position="1169"/>
    </location>
</feature>
<dbReference type="InterPro" id="IPR027417">
    <property type="entry name" value="P-loop_NTPase"/>
</dbReference>
<protein>
    <recommendedName>
        <fullName evidence="8">ABC transporter domain-containing protein</fullName>
    </recommendedName>
</protein>
<dbReference type="Gene3D" id="3.40.50.300">
    <property type="entry name" value="P-loop containing nucleotide triphosphate hydrolases"/>
    <property type="match status" value="2"/>
</dbReference>
<feature type="transmembrane region" description="Helical" evidence="7">
    <location>
        <begin position="1114"/>
        <end position="1140"/>
    </location>
</feature>
<feature type="transmembrane region" description="Helical" evidence="7">
    <location>
        <begin position="283"/>
        <end position="308"/>
    </location>
</feature>
<evidence type="ECO:0000256" key="2">
    <source>
        <dbReference type="ARBA" id="ARBA00022692"/>
    </source>
</evidence>
<keyword evidence="2 7" id="KW-0812">Transmembrane</keyword>
<dbReference type="Pfam" id="PF12698">
    <property type="entry name" value="ABC2_membrane_3"/>
    <property type="match status" value="2"/>
</dbReference>
<feature type="transmembrane region" description="Helical" evidence="7">
    <location>
        <begin position="1258"/>
        <end position="1277"/>
    </location>
</feature>
<dbReference type="InterPro" id="IPR013525">
    <property type="entry name" value="ABC2_TM"/>
</dbReference>
<dbReference type="InterPro" id="IPR003439">
    <property type="entry name" value="ABC_transporter-like_ATP-bd"/>
</dbReference>
<organism evidence="9 10">
    <name type="scientific">Necator americanus</name>
    <name type="common">Human hookworm</name>
    <dbReference type="NCBI Taxonomy" id="51031"/>
    <lineage>
        <taxon>Eukaryota</taxon>
        <taxon>Metazoa</taxon>
        <taxon>Ecdysozoa</taxon>
        <taxon>Nematoda</taxon>
        <taxon>Chromadorea</taxon>
        <taxon>Rhabditida</taxon>
        <taxon>Rhabditina</taxon>
        <taxon>Rhabditomorpha</taxon>
        <taxon>Strongyloidea</taxon>
        <taxon>Ancylostomatidae</taxon>
        <taxon>Bunostominae</taxon>
        <taxon>Necator</taxon>
    </lineage>
</organism>
<feature type="transmembrane region" description="Helical" evidence="7">
    <location>
        <begin position="904"/>
        <end position="923"/>
    </location>
</feature>
<feature type="transmembrane region" description="Helical" evidence="7">
    <location>
        <begin position="334"/>
        <end position="356"/>
    </location>
</feature>
<keyword evidence="6 7" id="KW-0472">Membrane</keyword>
<dbReference type="InterPro" id="IPR017871">
    <property type="entry name" value="ABC_transporter-like_CS"/>
</dbReference>
<dbReference type="InterPro" id="IPR003593">
    <property type="entry name" value="AAA+_ATPase"/>
</dbReference>
<feature type="transmembrane region" description="Helical" evidence="7">
    <location>
        <begin position="368"/>
        <end position="392"/>
    </location>
</feature>
<dbReference type="PANTHER" id="PTHR19229">
    <property type="entry name" value="ATP-BINDING CASSETTE TRANSPORTER SUBFAMILY A ABCA"/>
    <property type="match status" value="1"/>
</dbReference>
<dbReference type="CDD" id="cd03263">
    <property type="entry name" value="ABC_subfamily_A"/>
    <property type="match status" value="2"/>
</dbReference>
<comment type="subcellular location">
    <subcellularLocation>
        <location evidence="1">Membrane</location>
        <topology evidence="1">Multi-pass membrane protein</topology>
    </subcellularLocation>
</comment>
<dbReference type="SUPFAM" id="SSF52540">
    <property type="entry name" value="P-loop containing nucleoside triphosphate hydrolases"/>
    <property type="match status" value="2"/>
</dbReference>
<reference evidence="9 10" key="1">
    <citation type="submission" date="2023-08" db="EMBL/GenBank/DDBJ databases">
        <title>A Necator americanus chromosomal reference genome.</title>
        <authorList>
            <person name="Ilik V."/>
            <person name="Petrzelkova K.J."/>
            <person name="Pardy F."/>
            <person name="Fuh T."/>
            <person name="Niatou-Singa F.S."/>
            <person name="Gouil Q."/>
            <person name="Baker L."/>
            <person name="Ritchie M.E."/>
            <person name="Jex A.R."/>
            <person name="Gazzola D."/>
            <person name="Li H."/>
            <person name="Toshio Fujiwara R."/>
            <person name="Zhan B."/>
            <person name="Aroian R.V."/>
            <person name="Pafco B."/>
            <person name="Schwarz E.M."/>
        </authorList>
    </citation>
    <scope>NUCLEOTIDE SEQUENCE [LARGE SCALE GENOMIC DNA]</scope>
    <source>
        <strain evidence="9 10">Aroian</strain>
        <tissue evidence="9">Whole animal</tissue>
    </source>
</reference>
<keyword evidence="10" id="KW-1185">Reference proteome</keyword>
<feature type="transmembrane region" description="Helical" evidence="7">
    <location>
        <begin position="398"/>
        <end position="414"/>
    </location>
</feature>
<dbReference type="InterPro" id="IPR026082">
    <property type="entry name" value="ABCA"/>
</dbReference>
<evidence type="ECO:0000259" key="8">
    <source>
        <dbReference type="PROSITE" id="PS50893"/>
    </source>
</evidence>
<gene>
    <name evidence="9" type="primary">Necator_chrIII.g13142</name>
    <name evidence="9" type="ORF">RB195_012375</name>
</gene>
<evidence type="ECO:0000256" key="7">
    <source>
        <dbReference type="SAM" id="Phobius"/>
    </source>
</evidence>
<sequence length="1643" mass="182440">MFPPVVHLISAVPLFRNLSSSTIAGVASKSSSMFCDCLQQLWLLTRKNLILTKRNKVWTLFELILPILFTLPIIILIVRSGSIQLSPGKTFTAVPLDGGAADVTRAVGFVAAIKTRWCNRRDVSLGYYAREESIEAANKLMDKLAARFTTTVFTLNVVKFGSEDSLLDQLRVDAPNNTYYGCAIHKFAGGVIFDHFNVTENKLDYRILIPSPLTEEVWELGKEWNDPFGANNDFNKIPARPPYWSSAFLSFQYAIDSLFIEASSSKAILQTELRLRRMPEAAYNVNSVSAFLGMSSYAWGLCAFVLVIHTAREISSERSTVKEFLSVMGLSTPVFYLSHVLYASLKCLIVLVVCSVPLSTKIAPVSVSLFLCIMMLYGICAVLFAALISSFFKAPNTVLKVVIVVWVLLVAAPLKAPAVDQIFSCVLYSLNPNAALSYALKSIGDYMNRGRELSWWNMFEDGSFHFTIGAALMMLLFDILWLSAAVLLFDFLSSDADFSFFKLPFSSHYLGASGTRLDDVEGNTETDEGLLRTRAGISVHRLIKVWSSTGERAVDEMSLEAYVGQVTVLLGHNGAGKSTTFSVISGITAPTSGSVSIYDLDIRKQRSACRKRIGLCPQSNAIFDRLTVDEHLWFIHGLKGGNGSYKNEAHRLLSQLKLEEKADELAMNLSGGQKRKLCVSMAVIANSSVVLLDEPTAGMDPGARRDVETLLESIKVDRTVLLTTHYMDEAELLGDRVAIMAKGRVYCCGTPQFLKKRFGTGYVMTVVVAENASTQDTASRIAHVASQYVNNASRGNVHGKQLEIILPKEHQKNFPQLFEHLENSKEELKISSFGLSLNTLEQVFLTVAEQTDPTAMMDFVDASISRSEELIQAQREDRLEGCSLLFAQVRALFTKRILYSIRNWPQILTQLVVPIGILVLIAYTSGMTRKFNADQVREFSLESFGPSRIPVKIVKSSPISDAYLNITSIGPETKITQLDANANLTTWVEKLPKQLPAPGLGAVFEESWTEVLFNSRALHSLPSSLNLLDNARLKAEGSAANNGVIRTRLHAYTPPVTASGSSRYVAVGIIDSVIGPILVLALALLTSTFVMFLVEERVSKFAHQQSLTGISPVTFWAASFLYDLLLYLFACACFLAIFYFSGWMRGYLHFIVLLFALYFWSCVPFVYAVSFMFSSPSKANVLLILWQLVAAFAAMMVLFVISLAGTVDPSLLEIIRSVLLCFLPSFAVGNAVMTVGQSSAGGTPAEMLWQWNMLGKNMTFMLIFGCFSSLLFILFQFKVIRYRWHQIWDLRYGRRNYTKVGNDEEDSAVTEERTYVNESGDDMALEVKNLCKMYGRLRALDRLTMGVRNRECFGLLGVNGAGKTTTFDILTGQSFATFGSARIDKRDVTEQIPIGYCPQFDALMLDLTGRESLEILARMHGFPKPNELAELVLHAVGMVDHADKLTRYYSGGQRRKISVGLALLAPTKIIILDEPTAGIDPKARREIWEVLSMMRDNSESALLLTSHSMDECEALCSRIAILQKGRMIAIGTSQQLKSRFGNSYTISMVAPRLEVRDDVIEGVRRAFPRAILKTPKESLTLSLKWQIPKGPTDRWSSLFRDVQSLASSLGVVDFCVTQSSLEETFLRLSLENDENPCLHVSPR</sequence>
<proteinExistence type="predicted"/>
<feature type="transmembrane region" description="Helical" evidence="7">
    <location>
        <begin position="1181"/>
        <end position="1205"/>
    </location>
</feature>
<dbReference type="PANTHER" id="PTHR19229:SF271">
    <property type="entry name" value="ABC TRANSPORTER CED-7"/>
    <property type="match status" value="1"/>
</dbReference>
<evidence type="ECO:0000313" key="10">
    <source>
        <dbReference type="Proteomes" id="UP001303046"/>
    </source>
</evidence>
<evidence type="ECO:0000256" key="5">
    <source>
        <dbReference type="ARBA" id="ARBA00022989"/>
    </source>
</evidence>